<proteinExistence type="predicted"/>
<comment type="caution">
    <text evidence="1">The sequence shown here is derived from an EMBL/GenBank/DDBJ whole genome shotgun (WGS) entry which is preliminary data.</text>
</comment>
<evidence type="ECO:0000313" key="1">
    <source>
        <dbReference type="EMBL" id="MPD00228.1"/>
    </source>
</evidence>
<keyword evidence="2" id="KW-1185">Reference proteome</keyword>
<protein>
    <submittedName>
        <fullName evidence="1">Uncharacterized protein</fullName>
    </submittedName>
</protein>
<dbReference type="EMBL" id="VSRR010122006">
    <property type="protein sequence ID" value="MPD00228.1"/>
    <property type="molecule type" value="Genomic_DNA"/>
</dbReference>
<name>A0A5B7K4N7_PORTR</name>
<dbReference type="AlphaFoldDB" id="A0A5B7K4N7"/>
<evidence type="ECO:0000313" key="2">
    <source>
        <dbReference type="Proteomes" id="UP000324222"/>
    </source>
</evidence>
<gene>
    <name evidence="1" type="ORF">E2C01_095688</name>
</gene>
<reference evidence="1 2" key="1">
    <citation type="submission" date="2019-05" db="EMBL/GenBank/DDBJ databases">
        <title>Another draft genome of Portunus trituberculatus and its Hox gene families provides insights of decapod evolution.</title>
        <authorList>
            <person name="Jeong J.-H."/>
            <person name="Song I."/>
            <person name="Kim S."/>
            <person name="Choi T."/>
            <person name="Kim D."/>
            <person name="Ryu S."/>
            <person name="Kim W."/>
        </authorList>
    </citation>
    <scope>NUCLEOTIDE SEQUENCE [LARGE SCALE GENOMIC DNA]</scope>
    <source>
        <tissue evidence="1">Muscle</tissue>
    </source>
</reference>
<organism evidence="1 2">
    <name type="scientific">Portunus trituberculatus</name>
    <name type="common">Swimming crab</name>
    <name type="synonym">Neptunus trituberculatus</name>
    <dbReference type="NCBI Taxonomy" id="210409"/>
    <lineage>
        <taxon>Eukaryota</taxon>
        <taxon>Metazoa</taxon>
        <taxon>Ecdysozoa</taxon>
        <taxon>Arthropoda</taxon>
        <taxon>Crustacea</taxon>
        <taxon>Multicrustacea</taxon>
        <taxon>Malacostraca</taxon>
        <taxon>Eumalacostraca</taxon>
        <taxon>Eucarida</taxon>
        <taxon>Decapoda</taxon>
        <taxon>Pleocyemata</taxon>
        <taxon>Brachyura</taxon>
        <taxon>Eubrachyura</taxon>
        <taxon>Portunoidea</taxon>
        <taxon>Portunidae</taxon>
        <taxon>Portuninae</taxon>
        <taxon>Portunus</taxon>
    </lineage>
</organism>
<dbReference type="Proteomes" id="UP000324222">
    <property type="component" value="Unassembled WGS sequence"/>
</dbReference>
<sequence>MLVRHRPPSLLSPIHMARQGRPGRAHTTLHLREPHGGLTQDFILGPPVGCQRGNAPVIATGWRAVPPHLTISSQWVGQAVCSLVSDNAPS</sequence>
<accession>A0A5B7K4N7</accession>